<comment type="catalytic activity">
    <reaction evidence="8 9">
        <text>UTP + L-glutamine + ATP + H2O = CTP + L-glutamate + ADP + phosphate + 2 H(+)</text>
        <dbReference type="Rhea" id="RHEA:26426"/>
        <dbReference type="ChEBI" id="CHEBI:15377"/>
        <dbReference type="ChEBI" id="CHEBI:15378"/>
        <dbReference type="ChEBI" id="CHEBI:29985"/>
        <dbReference type="ChEBI" id="CHEBI:30616"/>
        <dbReference type="ChEBI" id="CHEBI:37563"/>
        <dbReference type="ChEBI" id="CHEBI:43474"/>
        <dbReference type="ChEBI" id="CHEBI:46398"/>
        <dbReference type="ChEBI" id="CHEBI:58359"/>
        <dbReference type="ChEBI" id="CHEBI:456216"/>
        <dbReference type="EC" id="6.3.4.2"/>
    </reaction>
</comment>
<comment type="pathway">
    <text evidence="1 9">Pyrimidine metabolism; CTP biosynthesis via de novo pathway; CTP from UDP: step 2/2.</text>
</comment>
<dbReference type="EC" id="6.3.4.2" evidence="9"/>
<dbReference type="Proteomes" id="UP000320475">
    <property type="component" value="Unassembled WGS sequence"/>
</dbReference>
<evidence type="ECO:0000259" key="10">
    <source>
        <dbReference type="Pfam" id="PF00117"/>
    </source>
</evidence>
<dbReference type="PANTHER" id="PTHR11550:SF0">
    <property type="entry name" value="CTP SYNTHASE-RELATED"/>
    <property type="match status" value="1"/>
</dbReference>
<dbReference type="PROSITE" id="PS51273">
    <property type="entry name" value="GATASE_TYPE_1"/>
    <property type="match status" value="1"/>
</dbReference>
<keyword evidence="7 9" id="KW-0665">Pyrimidine biosynthesis</keyword>
<evidence type="ECO:0000256" key="4">
    <source>
        <dbReference type="ARBA" id="ARBA00022741"/>
    </source>
</evidence>
<dbReference type="InterPro" id="IPR017926">
    <property type="entry name" value="GATASE"/>
</dbReference>
<gene>
    <name evidence="12" type="ORF">SeLEV6574_g04425</name>
</gene>
<proteinExistence type="inferred from homology"/>
<dbReference type="InterPro" id="IPR029062">
    <property type="entry name" value="Class_I_gatase-like"/>
</dbReference>
<dbReference type="Pfam" id="PF00117">
    <property type="entry name" value="GATase"/>
    <property type="match status" value="1"/>
</dbReference>
<dbReference type="Pfam" id="PF06418">
    <property type="entry name" value="CTP_synth_N"/>
    <property type="match status" value="1"/>
</dbReference>
<dbReference type="GO" id="GO:0044210">
    <property type="term" value="P:'de novo' CTP biosynthetic process"/>
    <property type="evidence" value="ECO:0007669"/>
    <property type="project" value="UniProtKB-UniRule"/>
</dbReference>
<name>A0A507CZB9_9FUNG</name>
<evidence type="ECO:0000259" key="11">
    <source>
        <dbReference type="Pfam" id="PF06418"/>
    </source>
</evidence>
<evidence type="ECO:0000256" key="1">
    <source>
        <dbReference type="ARBA" id="ARBA00005171"/>
    </source>
</evidence>
<dbReference type="CDD" id="cd03113">
    <property type="entry name" value="CTPS_N"/>
    <property type="match status" value="1"/>
</dbReference>
<dbReference type="VEuPathDB" id="FungiDB:SeMB42_g06218"/>
<dbReference type="InterPro" id="IPR027417">
    <property type="entry name" value="P-loop_NTPase"/>
</dbReference>
<evidence type="ECO:0000313" key="13">
    <source>
        <dbReference type="Proteomes" id="UP000320475"/>
    </source>
</evidence>
<feature type="domain" description="CTP synthase N-terminal" evidence="11">
    <location>
        <begin position="2"/>
        <end position="280"/>
    </location>
</feature>
<accession>A0A507CZB9</accession>
<dbReference type="GO" id="GO:0019856">
    <property type="term" value="P:pyrimidine nucleobase biosynthetic process"/>
    <property type="evidence" value="ECO:0007669"/>
    <property type="project" value="TreeGrafter"/>
</dbReference>
<sequence>MKYILVTGGVISGIGKGVIASSAGLLLRTRGFRVTSIKIDPYLNIDAGTLSPLDHGEVFVLDDGGEVDLDLGNYERFLDITLTKDNNITTGKIYRDVIEGERKGAYLGKTVQVVPHITDAIQNWIERVAQNPVDDSGEAPDVCIVEMGGTVGDIESAPFIEAMRQFQFRVGHENFFLIHVSLVPIVGAVGEQKTKPTQQSIQHLRGAGLSPDVIACRSSKKLEASVSQKIAMFCHALPEDINGKQVDRVLAVHDCPSVYHVPLLLNEQSLPEIMMKKLRLTPRDNPKAACLFKDWMDLADRIDRLNAPVKIVIVGKYTDLHDSYLSVVKALEHAALSCKLKLQISWIEAEHLEPDMEIKNGRAYHDAWGKLWGAEGVLVPGGFGQRGWEGMIAAANFAREHHKPYLGICLGLQTAVVEFARTVMGLHDANSTEMNETTASPLVIFMPEGSRTHMGGTMRLGSRAAIFVDGSEDSRIRRLHGGEKTIHERHRHRYEVNPDYVARLEAAGLKFVATDEAGERMIIIELPGHPFFVATQYHPEYKTRPLNPVPTFLGFVRASGGLLDRI</sequence>
<evidence type="ECO:0000256" key="2">
    <source>
        <dbReference type="ARBA" id="ARBA00007533"/>
    </source>
</evidence>
<evidence type="ECO:0000256" key="6">
    <source>
        <dbReference type="ARBA" id="ARBA00022962"/>
    </source>
</evidence>
<comment type="similarity">
    <text evidence="2 9">Belongs to the CTP synthase family.</text>
</comment>
<dbReference type="NCBIfam" id="NF003792">
    <property type="entry name" value="PRK05380.1"/>
    <property type="match status" value="1"/>
</dbReference>
<protein>
    <recommendedName>
        <fullName evidence="9">CTP synthase</fullName>
        <ecNumber evidence="9">6.3.4.2</ecNumber>
    </recommendedName>
    <alternativeName>
        <fullName evidence="9">UTP--ammonia ligase</fullName>
    </alternativeName>
</protein>
<dbReference type="SUPFAM" id="SSF52317">
    <property type="entry name" value="Class I glutamine amidotransferase-like"/>
    <property type="match status" value="1"/>
</dbReference>
<evidence type="ECO:0000256" key="8">
    <source>
        <dbReference type="ARBA" id="ARBA00047781"/>
    </source>
</evidence>
<dbReference type="NCBIfam" id="TIGR00337">
    <property type="entry name" value="PyrG"/>
    <property type="match status" value="1"/>
</dbReference>
<evidence type="ECO:0000256" key="3">
    <source>
        <dbReference type="ARBA" id="ARBA00022598"/>
    </source>
</evidence>
<keyword evidence="6 9" id="KW-0315">Glutamine amidotransferase</keyword>
<dbReference type="InterPro" id="IPR033828">
    <property type="entry name" value="GATase1_CTP_Synthase"/>
</dbReference>
<dbReference type="Gene3D" id="3.40.50.880">
    <property type="match status" value="1"/>
</dbReference>
<evidence type="ECO:0000256" key="7">
    <source>
        <dbReference type="ARBA" id="ARBA00022975"/>
    </source>
</evidence>
<dbReference type="FunFam" id="3.40.50.300:FF:000207">
    <property type="entry name" value="CTP synthase"/>
    <property type="match status" value="1"/>
</dbReference>
<dbReference type="OrthoDB" id="1739076at2759"/>
<dbReference type="GO" id="GO:0003883">
    <property type="term" value="F:CTP synthase activity"/>
    <property type="evidence" value="ECO:0007669"/>
    <property type="project" value="UniProtKB-UniRule"/>
</dbReference>
<keyword evidence="5 9" id="KW-0067">ATP-binding</keyword>
<keyword evidence="3 9" id="KW-0436">Ligase</keyword>
<dbReference type="GO" id="GO:0005524">
    <property type="term" value="F:ATP binding"/>
    <property type="evidence" value="ECO:0007669"/>
    <property type="project" value="UniProtKB-KW"/>
</dbReference>
<dbReference type="InterPro" id="IPR017456">
    <property type="entry name" value="CTP_synthase_N"/>
</dbReference>
<comment type="caution">
    <text evidence="12">The sequence shown here is derived from an EMBL/GenBank/DDBJ whole genome shotgun (WGS) entry which is preliminary data.</text>
</comment>
<evidence type="ECO:0000256" key="5">
    <source>
        <dbReference type="ARBA" id="ARBA00022840"/>
    </source>
</evidence>
<reference evidence="12 13" key="1">
    <citation type="journal article" date="2019" name="Sci. Rep.">
        <title>Comparative genomics of chytrid fungi reveal insights into the obligate biotrophic and pathogenic lifestyle of Synchytrium endobioticum.</title>
        <authorList>
            <person name="van de Vossenberg B.T.L.H."/>
            <person name="Warris S."/>
            <person name="Nguyen H.D.T."/>
            <person name="van Gent-Pelzer M.P.E."/>
            <person name="Joly D.L."/>
            <person name="van de Geest H.C."/>
            <person name="Bonants P.J.M."/>
            <person name="Smith D.S."/>
            <person name="Levesque C.A."/>
            <person name="van der Lee T.A.J."/>
        </authorList>
    </citation>
    <scope>NUCLEOTIDE SEQUENCE [LARGE SCALE GENOMIC DNA]</scope>
    <source>
        <strain evidence="12 13">LEV6574</strain>
    </source>
</reference>
<dbReference type="UniPathway" id="UPA00159">
    <property type="reaction ID" value="UER00277"/>
</dbReference>
<dbReference type="CDD" id="cd01746">
    <property type="entry name" value="GATase1_CTP_Synthase"/>
    <property type="match status" value="1"/>
</dbReference>
<dbReference type="GO" id="GO:0097268">
    <property type="term" value="C:cytoophidium"/>
    <property type="evidence" value="ECO:0007669"/>
    <property type="project" value="TreeGrafter"/>
</dbReference>
<dbReference type="FunFam" id="3.40.50.880:FF:000002">
    <property type="entry name" value="CTP synthase"/>
    <property type="match status" value="1"/>
</dbReference>
<organism evidence="12 13">
    <name type="scientific">Synchytrium endobioticum</name>
    <dbReference type="NCBI Taxonomy" id="286115"/>
    <lineage>
        <taxon>Eukaryota</taxon>
        <taxon>Fungi</taxon>
        <taxon>Fungi incertae sedis</taxon>
        <taxon>Chytridiomycota</taxon>
        <taxon>Chytridiomycota incertae sedis</taxon>
        <taxon>Chytridiomycetes</taxon>
        <taxon>Synchytriales</taxon>
        <taxon>Synchytriaceae</taxon>
        <taxon>Synchytrium</taxon>
    </lineage>
</organism>
<dbReference type="AlphaFoldDB" id="A0A507CZB9"/>
<dbReference type="InterPro" id="IPR004468">
    <property type="entry name" value="CTP_synthase"/>
</dbReference>
<dbReference type="Gene3D" id="3.40.50.300">
    <property type="entry name" value="P-loop containing nucleotide triphosphate hydrolases"/>
    <property type="match status" value="1"/>
</dbReference>
<dbReference type="GO" id="GO:0042802">
    <property type="term" value="F:identical protein binding"/>
    <property type="evidence" value="ECO:0007669"/>
    <property type="project" value="TreeGrafter"/>
</dbReference>
<dbReference type="PANTHER" id="PTHR11550">
    <property type="entry name" value="CTP SYNTHASE"/>
    <property type="match status" value="1"/>
</dbReference>
<evidence type="ECO:0000256" key="9">
    <source>
        <dbReference type="RuleBase" id="RU810713"/>
    </source>
</evidence>
<keyword evidence="4 9" id="KW-0547">Nucleotide-binding</keyword>
<dbReference type="EMBL" id="QEAM01000177">
    <property type="protein sequence ID" value="TPX44559.1"/>
    <property type="molecule type" value="Genomic_DNA"/>
</dbReference>
<dbReference type="SUPFAM" id="SSF52540">
    <property type="entry name" value="P-loop containing nucleoside triphosphate hydrolases"/>
    <property type="match status" value="1"/>
</dbReference>
<feature type="domain" description="Glutamine amidotransferase" evidence="10">
    <location>
        <begin position="320"/>
        <end position="557"/>
    </location>
</feature>
<comment type="function">
    <text evidence="9">Catalyzes the ATP-dependent amination of UTP to CTP with either L-glutamine or ammonia as the source of nitrogen.</text>
</comment>
<dbReference type="GO" id="GO:0005737">
    <property type="term" value="C:cytoplasm"/>
    <property type="evidence" value="ECO:0007669"/>
    <property type="project" value="TreeGrafter"/>
</dbReference>
<evidence type="ECO:0000313" key="12">
    <source>
        <dbReference type="EMBL" id="TPX44559.1"/>
    </source>
</evidence>